<feature type="signal peptide" evidence="2">
    <location>
        <begin position="1"/>
        <end position="21"/>
    </location>
</feature>
<feature type="transmembrane region" description="Helical" evidence="1">
    <location>
        <begin position="110"/>
        <end position="129"/>
    </location>
</feature>
<keyword evidence="1" id="KW-0472">Membrane</keyword>
<feature type="chain" id="PRO_5007542405" evidence="2">
    <location>
        <begin position="22"/>
        <end position="210"/>
    </location>
</feature>
<evidence type="ECO:0000256" key="1">
    <source>
        <dbReference type="SAM" id="Phobius"/>
    </source>
</evidence>
<dbReference type="AlphaFoldDB" id="A0A147BHZ0"/>
<evidence type="ECO:0000313" key="3">
    <source>
        <dbReference type="EMBL" id="JAR90420.1"/>
    </source>
</evidence>
<proteinExistence type="predicted"/>
<keyword evidence="1" id="KW-0812">Transmembrane</keyword>
<dbReference type="EMBL" id="GEGO01004984">
    <property type="protein sequence ID" value="JAR90420.1"/>
    <property type="molecule type" value="Transcribed_RNA"/>
</dbReference>
<name>A0A147BHZ0_IXORI</name>
<reference evidence="3" key="1">
    <citation type="journal article" date="2018" name="PLoS Negl. Trop. Dis.">
        <title>Sialome diversity of ticks revealed by RNAseq of single tick salivary glands.</title>
        <authorList>
            <person name="Perner J."/>
            <person name="Kropackova S."/>
            <person name="Kopacek P."/>
            <person name="Ribeiro J.M."/>
        </authorList>
    </citation>
    <scope>NUCLEOTIDE SEQUENCE</scope>
    <source>
        <strain evidence="3">Siblings of single egg batch collected in Ceske Budejovice</strain>
        <tissue evidence="3">Salivary glands</tissue>
    </source>
</reference>
<accession>A0A147BHZ0</accession>
<keyword evidence="2" id="KW-0732">Signal</keyword>
<organism evidence="3">
    <name type="scientific">Ixodes ricinus</name>
    <name type="common">Common tick</name>
    <name type="synonym">Acarus ricinus</name>
    <dbReference type="NCBI Taxonomy" id="34613"/>
    <lineage>
        <taxon>Eukaryota</taxon>
        <taxon>Metazoa</taxon>
        <taxon>Ecdysozoa</taxon>
        <taxon>Arthropoda</taxon>
        <taxon>Chelicerata</taxon>
        <taxon>Arachnida</taxon>
        <taxon>Acari</taxon>
        <taxon>Parasitiformes</taxon>
        <taxon>Ixodida</taxon>
        <taxon>Ixodoidea</taxon>
        <taxon>Ixodidae</taxon>
        <taxon>Ixodinae</taxon>
        <taxon>Ixodes</taxon>
    </lineage>
</organism>
<keyword evidence="1" id="KW-1133">Transmembrane helix</keyword>
<evidence type="ECO:0000256" key="2">
    <source>
        <dbReference type="SAM" id="SignalP"/>
    </source>
</evidence>
<protein>
    <submittedName>
        <fullName evidence="3">Putative secreted salivary protein</fullName>
    </submittedName>
</protein>
<sequence length="210" mass="22413">MASKIVLSGLLVLSALCLIEAQLKADSVQVRPPPPVIKIPPPPPPPKTRINIEGGGLPKHHEFKGRIEQDLFRIRGGGVVHGYGEGAHIRNPQVGTIRQGHEKVKASANMSRSFLCLLVVMAVLAVTAAQFGSSPRHRVGVFGSASGNNRRNFGANVGIRGEYDVHRFKNGGKVTAYGEGSQSFGRANGQSFRGKPQGEVGIRMSIPLGR</sequence>